<evidence type="ECO:0000256" key="3">
    <source>
        <dbReference type="ARBA" id="ARBA00022692"/>
    </source>
</evidence>
<name>A0A6P8AMY6_PYRGI</name>
<comment type="similarity">
    <text evidence="2">Belongs to the AAA ATPase family. BCS1 subfamily.</text>
</comment>
<evidence type="ECO:0000256" key="9">
    <source>
        <dbReference type="ARBA" id="ARBA00023128"/>
    </source>
</evidence>
<feature type="domain" description="AAA+ ATPase" evidence="13">
    <location>
        <begin position="272"/>
        <end position="418"/>
    </location>
</feature>
<dbReference type="InterPro" id="IPR050747">
    <property type="entry name" value="Mitochondrial_chaperone_BCS1"/>
</dbReference>
<keyword evidence="4 12" id="KW-0547">Nucleotide-binding</keyword>
<proteinExistence type="inferred from homology"/>
<gene>
    <name evidence="15" type="ORF">PgNI_12266</name>
</gene>
<evidence type="ECO:0000256" key="7">
    <source>
        <dbReference type="ARBA" id="ARBA00022840"/>
    </source>
</evidence>
<protein>
    <recommendedName>
        <fullName evidence="13">AAA+ ATPase domain-containing protein</fullName>
    </recommendedName>
</protein>
<evidence type="ECO:0000256" key="8">
    <source>
        <dbReference type="ARBA" id="ARBA00022989"/>
    </source>
</evidence>
<dbReference type="PANTHER" id="PTHR23070">
    <property type="entry name" value="BCS1 AAA-TYPE ATPASE"/>
    <property type="match status" value="1"/>
</dbReference>
<evidence type="ECO:0000256" key="1">
    <source>
        <dbReference type="ARBA" id="ARBA00004434"/>
    </source>
</evidence>
<keyword evidence="7 12" id="KW-0067">ATP-binding</keyword>
<reference evidence="15" key="2">
    <citation type="submission" date="2019-10" db="EMBL/GenBank/DDBJ databases">
        <authorList>
            <consortium name="NCBI Genome Project"/>
        </authorList>
    </citation>
    <scope>NUCLEOTIDE SEQUENCE</scope>
    <source>
        <strain evidence="15">NI907</strain>
    </source>
</reference>
<organism evidence="14 15">
    <name type="scientific">Pyricularia grisea</name>
    <name type="common">Crabgrass-specific blast fungus</name>
    <name type="synonym">Magnaporthe grisea</name>
    <dbReference type="NCBI Taxonomy" id="148305"/>
    <lineage>
        <taxon>Eukaryota</taxon>
        <taxon>Fungi</taxon>
        <taxon>Dikarya</taxon>
        <taxon>Ascomycota</taxon>
        <taxon>Pezizomycotina</taxon>
        <taxon>Sordariomycetes</taxon>
        <taxon>Sordariomycetidae</taxon>
        <taxon>Magnaporthales</taxon>
        <taxon>Pyriculariaceae</taxon>
        <taxon>Pyricularia</taxon>
    </lineage>
</organism>
<comment type="catalytic activity">
    <reaction evidence="11">
        <text>ATP + H2O = ADP + phosphate + H(+)</text>
        <dbReference type="Rhea" id="RHEA:13065"/>
        <dbReference type="ChEBI" id="CHEBI:15377"/>
        <dbReference type="ChEBI" id="CHEBI:15378"/>
        <dbReference type="ChEBI" id="CHEBI:30616"/>
        <dbReference type="ChEBI" id="CHEBI:43474"/>
        <dbReference type="ChEBI" id="CHEBI:456216"/>
    </reaction>
    <physiologicalReaction direction="left-to-right" evidence="11">
        <dbReference type="Rhea" id="RHEA:13066"/>
    </physiologicalReaction>
</comment>
<dbReference type="Pfam" id="PF25426">
    <property type="entry name" value="AAA_lid_BCS1"/>
    <property type="match status" value="1"/>
</dbReference>
<dbReference type="InterPro" id="IPR014851">
    <property type="entry name" value="BCS1_N"/>
</dbReference>
<dbReference type="Proteomes" id="UP000515153">
    <property type="component" value="Unplaced"/>
</dbReference>
<dbReference type="Gene3D" id="3.40.50.300">
    <property type="entry name" value="P-loop containing nucleotide triphosphate hydrolases"/>
    <property type="match status" value="1"/>
</dbReference>
<sequence length="544" mass="60617">MSTLATLISGTAAAGSTLVHLAQKAALGISFPSSMESWLDISLVIWLLSLLSAISNLIEFSKRILYGIIPLFTASVSIAANDRLNRDVINYLSSKDSTEHIVTAHTETADRPIIPFWYQRTMRDDHQASDCQIEYTSTFRIKLVRHDGRLLIIRRISAKPSGRTPDKYASPPDGKEPLVILCLGWCLSPIDKFLRHCCEFKDKQRKSFVTVHIRQNRDLGGRADWDTTLSKAKRSLNTVYLKDDTKKQLVSDIEDYLRASTRKYYHDRGIPYRRGYLLHGPPGTGKTSLSLALASEFNLDVYMLHIPSVRHDNELTTLFTKLPPSCIVLLEDVDAVGLQRRHASHSDSEDESGSEGGIPGAFGRRSACSLSGLLNSLDGVASPEGRIIIMTTNNIEKLDEALIRDGRVDKKVFLGYMDSDSARLMFMKMYQLQSDSLPSLEVENNTNQQTCQSVDDKSTHIDLENLAQNFASLITTKSLSAAKVQGYLLCHKDNPQAAVANLPHFMDNQPATGSQPSCLSHVAQEKENGIFGNLLEWLPRHNQN</sequence>
<dbReference type="SMART" id="SM00382">
    <property type="entry name" value="AAA"/>
    <property type="match status" value="1"/>
</dbReference>
<keyword evidence="14" id="KW-1185">Reference proteome</keyword>
<evidence type="ECO:0000256" key="5">
    <source>
        <dbReference type="ARBA" id="ARBA00022792"/>
    </source>
</evidence>
<keyword evidence="9" id="KW-0496">Mitochondrion</keyword>
<dbReference type="PROSITE" id="PS00674">
    <property type="entry name" value="AAA"/>
    <property type="match status" value="1"/>
</dbReference>
<evidence type="ECO:0000256" key="11">
    <source>
        <dbReference type="ARBA" id="ARBA00048778"/>
    </source>
</evidence>
<dbReference type="InterPro" id="IPR003960">
    <property type="entry name" value="ATPase_AAA_CS"/>
</dbReference>
<evidence type="ECO:0000256" key="12">
    <source>
        <dbReference type="RuleBase" id="RU003651"/>
    </source>
</evidence>
<evidence type="ECO:0000256" key="2">
    <source>
        <dbReference type="ARBA" id="ARBA00007448"/>
    </source>
</evidence>
<reference evidence="15" key="1">
    <citation type="journal article" date="2019" name="Mol. Biol. Evol.">
        <title>Blast fungal genomes show frequent chromosomal changes, gene gains and losses, and effector gene turnover.</title>
        <authorList>
            <person name="Gomez Luciano L.B."/>
            <person name="Jason Tsai I."/>
            <person name="Chuma I."/>
            <person name="Tosa Y."/>
            <person name="Chen Y.H."/>
            <person name="Li J.Y."/>
            <person name="Li M.Y."/>
            <person name="Jade Lu M.Y."/>
            <person name="Nakayashiki H."/>
            <person name="Li W.H."/>
        </authorList>
    </citation>
    <scope>NUCLEOTIDE SEQUENCE</scope>
    <source>
        <strain evidence="15">NI907</strain>
    </source>
</reference>
<dbReference type="GO" id="GO:0005743">
    <property type="term" value="C:mitochondrial inner membrane"/>
    <property type="evidence" value="ECO:0007669"/>
    <property type="project" value="UniProtKB-SubCell"/>
</dbReference>
<dbReference type="InterPro" id="IPR027417">
    <property type="entry name" value="P-loop_NTPase"/>
</dbReference>
<keyword evidence="5" id="KW-0999">Mitochondrion inner membrane</keyword>
<dbReference type="GO" id="GO:0016887">
    <property type="term" value="F:ATP hydrolysis activity"/>
    <property type="evidence" value="ECO:0007669"/>
    <property type="project" value="InterPro"/>
</dbReference>
<keyword evidence="3" id="KW-0812">Transmembrane</keyword>
<keyword evidence="8" id="KW-1133">Transmembrane helix</keyword>
<dbReference type="GO" id="GO:0005524">
    <property type="term" value="F:ATP binding"/>
    <property type="evidence" value="ECO:0007669"/>
    <property type="project" value="UniProtKB-KW"/>
</dbReference>
<keyword evidence="6" id="KW-0378">Hydrolase</keyword>
<dbReference type="Pfam" id="PF08740">
    <property type="entry name" value="BCS1_N"/>
    <property type="match status" value="1"/>
</dbReference>
<dbReference type="InterPro" id="IPR057495">
    <property type="entry name" value="AAA_lid_BCS1"/>
</dbReference>
<evidence type="ECO:0000256" key="6">
    <source>
        <dbReference type="ARBA" id="ARBA00022801"/>
    </source>
</evidence>
<dbReference type="SUPFAM" id="SSF52540">
    <property type="entry name" value="P-loop containing nucleoside triphosphate hydrolases"/>
    <property type="match status" value="1"/>
</dbReference>
<comment type="subcellular location">
    <subcellularLocation>
        <location evidence="1">Mitochondrion inner membrane</location>
        <topology evidence="1">Single-pass membrane protein</topology>
    </subcellularLocation>
</comment>
<dbReference type="GeneID" id="41967125"/>
<reference evidence="15" key="3">
    <citation type="submission" date="2025-08" db="UniProtKB">
        <authorList>
            <consortium name="RefSeq"/>
        </authorList>
    </citation>
    <scope>IDENTIFICATION</scope>
    <source>
        <strain evidence="15">NI907</strain>
    </source>
</reference>
<evidence type="ECO:0000256" key="4">
    <source>
        <dbReference type="ARBA" id="ARBA00022741"/>
    </source>
</evidence>
<dbReference type="InterPro" id="IPR003593">
    <property type="entry name" value="AAA+_ATPase"/>
</dbReference>
<dbReference type="KEGG" id="pgri:PgNI_12266"/>
<evidence type="ECO:0000259" key="13">
    <source>
        <dbReference type="SMART" id="SM00382"/>
    </source>
</evidence>
<dbReference type="AlphaFoldDB" id="A0A6P8AMY6"/>
<dbReference type="Pfam" id="PF00004">
    <property type="entry name" value="AAA"/>
    <property type="match status" value="2"/>
</dbReference>
<accession>A0A6P8AMY6</accession>
<dbReference type="InterPro" id="IPR003959">
    <property type="entry name" value="ATPase_AAA_core"/>
</dbReference>
<evidence type="ECO:0000313" key="15">
    <source>
        <dbReference type="RefSeq" id="XP_030976251.1"/>
    </source>
</evidence>
<keyword evidence="10" id="KW-0472">Membrane</keyword>
<evidence type="ECO:0000313" key="14">
    <source>
        <dbReference type="Proteomes" id="UP000515153"/>
    </source>
</evidence>
<evidence type="ECO:0000256" key="10">
    <source>
        <dbReference type="ARBA" id="ARBA00023136"/>
    </source>
</evidence>
<dbReference type="RefSeq" id="XP_030976251.1">
    <property type="nucleotide sequence ID" value="XM_031132220.1"/>
</dbReference>